<reference evidence="1 2" key="2">
    <citation type="submission" date="2018-11" db="EMBL/GenBank/DDBJ databases">
        <authorList>
            <consortium name="Pathogen Informatics"/>
        </authorList>
    </citation>
    <scope>NUCLEOTIDE SEQUENCE [LARGE SCALE GENOMIC DNA]</scope>
    <source>
        <strain evidence="1 2">MHpl1</strain>
    </source>
</reference>
<sequence length="136" mass="15694">MFDALAQDLMPVCDFSKWSCYFSDSGFAGGSFMVGPLPVPSMNFKVQRSNSAEHLEGGSSDLNLIEKEEDIGMWPQIWSLIARNVMPRMREISKKDQQTFKKLYFMDVIRHIPSIIHHIPNLCQTMKRDVVKKQRI</sequence>
<evidence type="ECO:0000313" key="3">
    <source>
        <dbReference type="WBParaSite" id="HPLM_0000210401-mRNA-1"/>
    </source>
</evidence>
<evidence type="ECO:0000313" key="2">
    <source>
        <dbReference type="Proteomes" id="UP000268014"/>
    </source>
</evidence>
<reference evidence="3" key="1">
    <citation type="submission" date="2017-02" db="UniProtKB">
        <authorList>
            <consortium name="WormBaseParasite"/>
        </authorList>
    </citation>
    <scope>IDENTIFICATION</scope>
</reference>
<evidence type="ECO:0000313" key="1">
    <source>
        <dbReference type="EMBL" id="VDO12998.1"/>
    </source>
</evidence>
<dbReference type="AlphaFoldDB" id="A0A0N4VXT4"/>
<gene>
    <name evidence="1" type="ORF">HPLM_LOCUS2101</name>
</gene>
<keyword evidence="2" id="KW-1185">Reference proteome</keyword>
<accession>A0A0N4VXT4</accession>
<protein>
    <submittedName>
        <fullName evidence="3">DDE Tnp4 domain-containing protein</fullName>
    </submittedName>
</protein>
<name>A0A0N4VXT4_HAEPC</name>
<proteinExistence type="predicted"/>
<dbReference type="EMBL" id="UZAF01003730">
    <property type="protein sequence ID" value="VDO12998.1"/>
    <property type="molecule type" value="Genomic_DNA"/>
</dbReference>
<organism evidence="3">
    <name type="scientific">Haemonchus placei</name>
    <name type="common">Barber's pole worm</name>
    <dbReference type="NCBI Taxonomy" id="6290"/>
    <lineage>
        <taxon>Eukaryota</taxon>
        <taxon>Metazoa</taxon>
        <taxon>Ecdysozoa</taxon>
        <taxon>Nematoda</taxon>
        <taxon>Chromadorea</taxon>
        <taxon>Rhabditida</taxon>
        <taxon>Rhabditina</taxon>
        <taxon>Rhabditomorpha</taxon>
        <taxon>Strongyloidea</taxon>
        <taxon>Trichostrongylidae</taxon>
        <taxon>Haemonchus</taxon>
    </lineage>
</organism>
<dbReference type="WBParaSite" id="HPLM_0000210401-mRNA-1">
    <property type="protein sequence ID" value="HPLM_0000210401-mRNA-1"/>
    <property type="gene ID" value="HPLM_0000210401"/>
</dbReference>
<dbReference type="Proteomes" id="UP000268014">
    <property type="component" value="Unassembled WGS sequence"/>
</dbReference>